<feature type="signal peptide" evidence="1">
    <location>
        <begin position="1"/>
        <end position="25"/>
    </location>
</feature>
<comment type="caution">
    <text evidence="3">The sequence shown here is derived from an EMBL/GenBank/DDBJ whole genome shotgun (WGS) entry which is preliminary data.</text>
</comment>
<evidence type="ECO:0000259" key="2">
    <source>
        <dbReference type="Pfam" id="PF07883"/>
    </source>
</evidence>
<dbReference type="PANTHER" id="PTHR38599">
    <property type="entry name" value="CUPIN DOMAIN PROTEIN (AFU_ORTHOLOGUE AFUA_3G13620)"/>
    <property type="match status" value="1"/>
</dbReference>
<organism evidence="3 4">
    <name type="scientific">Dyella humi</name>
    <dbReference type="NCBI Taxonomy" id="1770547"/>
    <lineage>
        <taxon>Bacteria</taxon>
        <taxon>Pseudomonadati</taxon>
        <taxon>Pseudomonadota</taxon>
        <taxon>Gammaproteobacteria</taxon>
        <taxon>Lysobacterales</taxon>
        <taxon>Rhodanobacteraceae</taxon>
        <taxon>Dyella</taxon>
    </lineage>
</organism>
<dbReference type="InterPro" id="IPR013096">
    <property type="entry name" value="Cupin_2"/>
</dbReference>
<name>A0ABW8IP45_9GAMM</name>
<accession>A0ABW8IP45</accession>
<keyword evidence="1" id="KW-0732">Signal</keyword>
<keyword evidence="4" id="KW-1185">Reference proteome</keyword>
<dbReference type="RefSeq" id="WP_380011696.1">
    <property type="nucleotide sequence ID" value="NZ_JADIKI010000023.1"/>
</dbReference>
<evidence type="ECO:0000313" key="3">
    <source>
        <dbReference type="EMBL" id="MFK2856908.1"/>
    </source>
</evidence>
<dbReference type="CDD" id="cd02234">
    <property type="entry name" value="cupin_BLR7677-like"/>
    <property type="match status" value="1"/>
</dbReference>
<gene>
    <name evidence="3" type="ORF">ISP18_20040</name>
</gene>
<dbReference type="EMBL" id="JADIKI010000023">
    <property type="protein sequence ID" value="MFK2856908.1"/>
    <property type="molecule type" value="Genomic_DNA"/>
</dbReference>
<dbReference type="Gene3D" id="2.60.120.10">
    <property type="entry name" value="Jelly Rolls"/>
    <property type="match status" value="1"/>
</dbReference>
<dbReference type="InterPro" id="IPR011051">
    <property type="entry name" value="RmlC_Cupin_sf"/>
</dbReference>
<dbReference type="InterPro" id="IPR014710">
    <property type="entry name" value="RmlC-like_jellyroll"/>
</dbReference>
<dbReference type="Pfam" id="PF07883">
    <property type="entry name" value="Cupin_2"/>
    <property type="match status" value="1"/>
</dbReference>
<sequence length="146" mass="15276">MKRMTMSVLMLIAIAAATFSMDSFAAEERALLSAPLTQAVGRQLSAETVTYAPGQSTSPHRHGGDIFVYVLSGHIRSQLAGGALHVFGPGESWFEAAGAHHVVSGNASDSEPATMLVVFIASPKAVLTTLDNAEAHASTPARTQSR</sequence>
<dbReference type="PANTHER" id="PTHR38599:SF1">
    <property type="entry name" value="CUPIN DOMAIN PROTEIN (AFU_ORTHOLOGUE AFUA_3G13620)"/>
    <property type="match status" value="1"/>
</dbReference>
<dbReference type="SUPFAM" id="SSF51182">
    <property type="entry name" value="RmlC-like cupins"/>
    <property type="match status" value="1"/>
</dbReference>
<dbReference type="Proteomes" id="UP001620409">
    <property type="component" value="Unassembled WGS sequence"/>
</dbReference>
<evidence type="ECO:0000256" key="1">
    <source>
        <dbReference type="SAM" id="SignalP"/>
    </source>
</evidence>
<reference evidence="3 4" key="1">
    <citation type="submission" date="2020-10" db="EMBL/GenBank/DDBJ databases">
        <title>Phylogeny of dyella-like bacteria.</title>
        <authorList>
            <person name="Fu J."/>
        </authorList>
    </citation>
    <scope>NUCLEOTIDE SEQUENCE [LARGE SCALE GENOMIC DNA]</scope>
    <source>
        <strain evidence="3 4">DHG40</strain>
    </source>
</reference>
<evidence type="ECO:0000313" key="4">
    <source>
        <dbReference type="Proteomes" id="UP001620409"/>
    </source>
</evidence>
<proteinExistence type="predicted"/>
<feature type="domain" description="Cupin type-2" evidence="2">
    <location>
        <begin position="49"/>
        <end position="119"/>
    </location>
</feature>
<feature type="chain" id="PRO_5046953245" evidence="1">
    <location>
        <begin position="26"/>
        <end position="146"/>
    </location>
</feature>
<protein>
    <submittedName>
        <fullName evidence="3">Cupin domain-containing protein</fullName>
    </submittedName>
</protein>